<gene>
    <name evidence="5" type="ORF">C1I91_12390</name>
</gene>
<evidence type="ECO:0000256" key="2">
    <source>
        <dbReference type="ARBA" id="ARBA00022723"/>
    </source>
</evidence>
<dbReference type="InterPro" id="IPR006439">
    <property type="entry name" value="HAD-SF_hydro_IA"/>
</dbReference>
<dbReference type="InterPro" id="IPR051400">
    <property type="entry name" value="HAD-like_hydrolase"/>
</dbReference>
<dbReference type="RefSeq" id="WP_128213159.1">
    <property type="nucleotide sequence ID" value="NZ_CP025746.1"/>
</dbReference>
<dbReference type="GO" id="GO:0016791">
    <property type="term" value="F:phosphatase activity"/>
    <property type="evidence" value="ECO:0007669"/>
    <property type="project" value="TreeGrafter"/>
</dbReference>
<dbReference type="InterPro" id="IPR023214">
    <property type="entry name" value="HAD_sf"/>
</dbReference>
<dbReference type="SFLD" id="SFLDS00003">
    <property type="entry name" value="Haloacid_Dehalogenase"/>
    <property type="match status" value="1"/>
</dbReference>
<evidence type="ECO:0000256" key="4">
    <source>
        <dbReference type="ARBA" id="ARBA00022842"/>
    </source>
</evidence>
<evidence type="ECO:0000256" key="3">
    <source>
        <dbReference type="ARBA" id="ARBA00022801"/>
    </source>
</evidence>
<protein>
    <submittedName>
        <fullName evidence="5">HAD family hydrolase</fullName>
    </submittedName>
</protein>
<dbReference type="PANTHER" id="PTHR46470:SF2">
    <property type="entry name" value="GLYCERALDEHYDE 3-PHOSPHATE PHOSPHATASE"/>
    <property type="match status" value="1"/>
</dbReference>
<dbReference type="PRINTS" id="PR00413">
    <property type="entry name" value="HADHALOGNASE"/>
</dbReference>
<dbReference type="SFLD" id="SFLDG01129">
    <property type="entry name" value="C1.5:_HAD__Beta-PGM__Phosphata"/>
    <property type="match status" value="1"/>
</dbReference>
<dbReference type="InterPro" id="IPR036412">
    <property type="entry name" value="HAD-like_sf"/>
</dbReference>
<evidence type="ECO:0000256" key="1">
    <source>
        <dbReference type="ARBA" id="ARBA00001946"/>
    </source>
</evidence>
<dbReference type="NCBIfam" id="TIGR01549">
    <property type="entry name" value="HAD-SF-IA-v1"/>
    <property type="match status" value="1"/>
</dbReference>
<dbReference type="Proteomes" id="UP000286268">
    <property type="component" value="Chromosome"/>
</dbReference>
<evidence type="ECO:0000313" key="6">
    <source>
        <dbReference type="Proteomes" id="UP000286268"/>
    </source>
</evidence>
<keyword evidence="6" id="KW-1185">Reference proteome</keyword>
<dbReference type="OrthoDB" id="264363at2"/>
<dbReference type="GO" id="GO:0046872">
    <property type="term" value="F:metal ion binding"/>
    <property type="evidence" value="ECO:0007669"/>
    <property type="project" value="UniProtKB-KW"/>
</dbReference>
<dbReference type="EMBL" id="CP025746">
    <property type="protein sequence ID" value="QAA32372.1"/>
    <property type="molecule type" value="Genomic_DNA"/>
</dbReference>
<dbReference type="Gene3D" id="1.10.150.520">
    <property type="match status" value="1"/>
</dbReference>
<organism evidence="5 6">
    <name type="scientific">Clostridium manihotivorum</name>
    <dbReference type="NCBI Taxonomy" id="2320868"/>
    <lineage>
        <taxon>Bacteria</taxon>
        <taxon>Bacillati</taxon>
        <taxon>Bacillota</taxon>
        <taxon>Clostridia</taxon>
        <taxon>Eubacteriales</taxon>
        <taxon>Clostridiaceae</taxon>
        <taxon>Clostridium</taxon>
    </lineage>
</organism>
<dbReference type="PANTHER" id="PTHR46470">
    <property type="entry name" value="N-ACYLNEURAMINATE-9-PHOSPHATASE"/>
    <property type="match status" value="1"/>
</dbReference>
<dbReference type="Gene3D" id="3.40.50.1000">
    <property type="entry name" value="HAD superfamily/HAD-like"/>
    <property type="match status" value="1"/>
</dbReference>
<dbReference type="AlphaFoldDB" id="A0A410DTQ2"/>
<accession>A0A410DTQ2</accession>
<dbReference type="SUPFAM" id="SSF56784">
    <property type="entry name" value="HAD-like"/>
    <property type="match status" value="1"/>
</dbReference>
<name>A0A410DTQ2_9CLOT</name>
<dbReference type="KEGG" id="cmah:C1I91_12390"/>
<evidence type="ECO:0000313" key="5">
    <source>
        <dbReference type="EMBL" id="QAA32372.1"/>
    </source>
</evidence>
<comment type="cofactor">
    <cofactor evidence="1">
        <name>Mg(2+)</name>
        <dbReference type="ChEBI" id="CHEBI:18420"/>
    </cofactor>
</comment>
<dbReference type="GO" id="GO:0044281">
    <property type="term" value="P:small molecule metabolic process"/>
    <property type="evidence" value="ECO:0007669"/>
    <property type="project" value="UniProtKB-ARBA"/>
</dbReference>
<dbReference type="Pfam" id="PF00702">
    <property type="entry name" value="Hydrolase"/>
    <property type="match status" value="1"/>
</dbReference>
<keyword evidence="4" id="KW-0460">Magnesium</keyword>
<sequence>MYKNFIFDLYGTLINIHTNESKSILWKKLSLFYSYNGAIYKPSELKQAYLEEVNKKLKENDKTKYPDIKLSEVFKKLYEDKGIKVDEQLINYSMRLFRGLSTEYISLYPGVKKLLTELKATNKKIYMLSNGQREFTVPELKYLGIHDYFDGLYSSSDIEICKPDKAFFDYLINNENLDREESIFIGNDHLCDVEGAKAASLDCLYIHSNQSRKVTKVDSDYVLWDGDVSKILTTLSSRNR</sequence>
<reference evidence="5 6" key="1">
    <citation type="submission" date="2018-01" db="EMBL/GenBank/DDBJ databases">
        <title>Genome Sequencing and Assembly of Anaerobacter polyendosporus strain CT4.</title>
        <authorList>
            <person name="Tachaapaikoon C."/>
            <person name="Sutheeworapong S."/>
            <person name="Jenjaroenpun P."/>
            <person name="Wongsurawat T."/>
            <person name="Nookeaw I."/>
            <person name="Cheawchanlertfa P."/>
            <person name="Kosugi A."/>
            <person name="Cheevadhanarak S."/>
            <person name="Ratanakhanokchai K."/>
        </authorList>
    </citation>
    <scope>NUCLEOTIDE SEQUENCE [LARGE SCALE GENOMIC DNA]</scope>
    <source>
        <strain evidence="5 6">CT4</strain>
    </source>
</reference>
<proteinExistence type="predicted"/>
<keyword evidence="3 5" id="KW-0378">Hydrolase</keyword>
<keyword evidence="2" id="KW-0479">Metal-binding</keyword>